<evidence type="ECO:0000259" key="7">
    <source>
        <dbReference type="Pfam" id="PF00135"/>
    </source>
</evidence>
<dbReference type="PANTHER" id="PTHR43142">
    <property type="entry name" value="CARBOXYLIC ESTER HYDROLASE"/>
    <property type="match status" value="1"/>
</dbReference>
<dbReference type="Pfam" id="PF00135">
    <property type="entry name" value="COesterase"/>
    <property type="match status" value="1"/>
</dbReference>
<evidence type="ECO:0000256" key="4">
    <source>
        <dbReference type="ARBA" id="ARBA00023157"/>
    </source>
</evidence>
<dbReference type="InterPro" id="IPR002018">
    <property type="entry name" value="CarbesteraseB"/>
</dbReference>
<dbReference type="PANTHER" id="PTHR43142:SF1">
    <property type="entry name" value="CARBOXYLIC ESTER HYDROLASE"/>
    <property type="match status" value="1"/>
</dbReference>
<accession>A0AAW1N8E8</accession>
<dbReference type="InterPro" id="IPR029058">
    <property type="entry name" value="AB_hydrolase_fold"/>
</dbReference>
<dbReference type="AlphaFoldDB" id="A0AAW1N8E8"/>
<feature type="domain" description="Carboxylesterase type B" evidence="7">
    <location>
        <begin position="30"/>
        <end position="551"/>
    </location>
</feature>
<dbReference type="Proteomes" id="UP001458880">
    <property type="component" value="Unassembled WGS sequence"/>
</dbReference>
<protein>
    <recommendedName>
        <fullName evidence="6">Carboxylic ester hydrolase</fullName>
        <ecNumber evidence="6">3.1.1.-</ecNumber>
    </recommendedName>
</protein>
<comment type="similarity">
    <text evidence="1 6">Belongs to the type-B carboxylesterase/lipase family.</text>
</comment>
<name>A0AAW1N8E8_POPJA</name>
<keyword evidence="4" id="KW-1015">Disulfide bond</keyword>
<evidence type="ECO:0000256" key="3">
    <source>
        <dbReference type="ARBA" id="ARBA00022801"/>
    </source>
</evidence>
<keyword evidence="5" id="KW-0325">Glycoprotein</keyword>
<feature type="signal peptide" evidence="6">
    <location>
        <begin position="1"/>
        <end position="17"/>
    </location>
</feature>
<evidence type="ECO:0000256" key="1">
    <source>
        <dbReference type="ARBA" id="ARBA00005964"/>
    </source>
</evidence>
<dbReference type="SUPFAM" id="SSF53474">
    <property type="entry name" value="alpha/beta-Hydrolases"/>
    <property type="match status" value="1"/>
</dbReference>
<keyword evidence="9" id="KW-1185">Reference proteome</keyword>
<evidence type="ECO:0000256" key="6">
    <source>
        <dbReference type="RuleBase" id="RU361235"/>
    </source>
</evidence>
<comment type="caution">
    <text evidence="8">The sequence shown here is derived from an EMBL/GenBank/DDBJ whole genome shotgun (WGS) entry which is preliminary data.</text>
</comment>
<dbReference type="Gene3D" id="3.40.50.1820">
    <property type="entry name" value="alpha/beta hydrolase"/>
    <property type="match status" value="1"/>
</dbReference>
<evidence type="ECO:0000256" key="2">
    <source>
        <dbReference type="ARBA" id="ARBA00022487"/>
    </source>
</evidence>
<keyword evidence="3 6" id="KW-0378">Hydrolase</keyword>
<keyword evidence="2" id="KW-0719">Serine esterase</keyword>
<proteinExistence type="inferred from homology"/>
<feature type="chain" id="PRO_5043110363" description="Carboxylic ester hydrolase" evidence="6">
    <location>
        <begin position="18"/>
        <end position="566"/>
    </location>
</feature>
<dbReference type="EMBL" id="JASPKY010000006">
    <property type="protein sequence ID" value="KAK9754567.1"/>
    <property type="molecule type" value="Genomic_DNA"/>
</dbReference>
<dbReference type="EC" id="3.1.1.-" evidence="6"/>
<sequence>MWKKCLVLTFVCGLSDSLTFLREHQLRPNLQVHLEDGTIQGKKMYTEEKKLPYYAYLGIPYAKPPLGNLRFSNPVRNEKWSGVLSTIEDAPTCTQDTERIIYIGSEDCLYINVFTTKNPQEKTDSTLLPVMVFIYGGGFKFGQSNQSIYGPDYLLEHDVIVVSFNYRVGAFGFLSTSDMASPGNYGLKDQIEALRWTQRNIKLFGGDPNSVTLFGESAGAASVSYLMLAPKAKGLFHRAISFSGSALCPWALSRNPLPVTYAVATSAGIIERNTKELIKKLRKLDYRWLHFAERSAMLLDGVDPLNGLAFSPTIEPDHPDAVLTVGPRQLLRSSSLGSVPFLSGFNSLEGAVFQYILDFIRPLFISYEVPQRLIPADMNIPPLHPDELDVGNKIRNYYFQTDPLATANKTQILHFISDNQFLKGIIEEVKLRAKKAPTYLYQFSYQGDLGSFLDNQARQVKGVAHSEELWYVFRNEDQSSSNQDDMNVRKMFVKLLTNFVKTGNPTPKKDDSLQNIVWPRALDKNGNINYLDIDQKMKVLKNPRKQAMEFWNNLYKDYGREPFTTF</sequence>
<gene>
    <name evidence="8" type="ORF">QE152_g1058</name>
</gene>
<dbReference type="InterPro" id="IPR019826">
    <property type="entry name" value="Carboxylesterase_B_AS"/>
</dbReference>
<dbReference type="PROSITE" id="PS00122">
    <property type="entry name" value="CARBOXYLESTERASE_B_1"/>
    <property type="match status" value="1"/>
</dbReference>
<reference evidence="8 9" key="1">
    <citation type="journal article" date="2024" name="BMC Genomics">
        <title>De novo assembly and annotation of Popillia japonica's genome with initial clues to its potential as an invasive pest.</title>
        <authorList>
            <person name="Cucini C."/>
            <person name="Boschi S."/>
            <person name="Funari R."/>
            <person name="Cardaioli E."/>
            <person name="Iannotti N."/>
            <person name="Marturano G."/>
            <person name="Paoli F."/>
            <person name="Bruttini M."/>
            <person name="Carapelli A."/>
            <person name="Frati F."/>
            <person name="Nardi F."/>
        </authorList>
    </citation>
    <scope>NUCLEOTIDE SEQUENCE [LARGE SCALE GENOMIC DNA]</scope>
    <source>
        <strain evidence="8">DMR45628</strain>
    </source>
</reference>
<dbReference type="GO" id="GO:0052689">
    <property type="term" value="F:carboxylic ester hydrolase activity"/>
    <property type="evidence" value="ECO:0007669"/>
    <property type="project" value="UniProtKB-KW"/>
</dbReference>
<evidence type="ECO:0000313" key="8">
    <source>
        <dbReference type="EMBL" id="KAK9754567.1"/>
    </source>
</evidence>
<evidence type="ECO:0000256" key="5">
    <source>
        <dbReference type="ARBA" id="ARBA00023180"/>
    </source>
</evidence>
<organism evidence="8 9">
    <name type="scientific">Popillia japonica</name>
    <name type="common">Japanese beetle</name>
    <dbReference type="NCBI Taxonomy" id="7064"/>
    <lineage>
        <taxon>Eukaryota</taxon>
        <taxon>Metazoa</taxon>
        <taxon>Ecdysozoa</taxon>
        <taxon>Arthropoda</taxon>
        <taxon>Hexapoda</taxon>
        <taxon>Insecta</taxon>
        <taxon>Pterygota</taxon>
        <taxon>Neoptera</taxon>
        <taxon>Endopterygota</taxon>
        <taxon>Coleoptera</taxon>
        <taxon>Polyphaga</taxon>
        <taxon>Scarabaeiformia</taxon>
        <taxon>Scarabaeidae</taxon>
        <taxon>Rutelinae</taxon>
        <taxon>Popillia</taxon>
    </lineage>
</organism>
<keyword evidence="6" id="KW-0732">Signal</keyword>
<evidence type="ECO:0000313" key="9">
    <source>
        <dbReference type="Proteomes" id="UP001458880"/>
    </source>
</evidence>